<comment type="similarity">
    <text evidence="1 3">Belongs to the prefoldin subunit beta family.</text>
</comment>
<dbReference type="Pfam" id="PF01920">
    <property type="entry name" value="Prefoldin_2"/>
    <property type="match status" value="1"/>
</dbReference>
<evidence type="ECO:0000256" key="3">
    <source>
        <dbReference type="PIRNR" id="PIRNR016477"/>
    </source>
</evidence>
<accession>D3BE21</accession>
<dbReference type="Gene3D" id="1.10.287.370">
    <property type="match status" value="1"/>
</dbReference>
<dbReference type="PIRSF" id="PIRSF016477">
    <property type="entry name" value="Prefoldin_subunit_4"/>
    <property type="match status" value="1"/>
</dbReference>
<organism evidence="5 6">
    <name type="scientific">Heterostelium pallidum (strain ATCC 26659 / Pp 5 / PN500)</name>
    <name type="common">Cellular slime mold</name>
    <name type="synonym">Polysphondylium pallidum</name>
    <dbReference type="NCBI Taxonomy" id="670386"/>
    <lineage>
        <taxon>Eukaryota</taxon>
        <taxon>Amoebozoa</taxon>
        <taxon>Evosea</taxon>
        <taxon>Eumycetozoa</taxon>
        <taxon>Dictyostelia</taxon>
        <taxon>Acytosteliales</taxon>
        <taxon>Acytosteliaceae</taxon>
        <taxon>Heterostelium</taxon>
    </lineage>
</organism>
<keyword evidence="4" id="KW-0175">Coiled coil</keyword>
<evidence type="ECO:0000256" key="1">
    <source>
        <dbReference type="ARBA" id="ARBA00008045"/>
    </source>
</evidence>
<dbReference type="InterPro" id="IPR002777">
    <property type="entry name" value="PFD_beta-like"/>
</dbReference>
<dbReference type="FunCoup" id="D3BE21">
    <property type="interactions" value="444"/>
</dbReference>
<name>D3BE21_HETP5</name>
<comment type="caution">
    <text evidence="5">The sequence shown here is derived from an EMBL/GenBank/DDBJ whole genome shotgun (WGS) entry which is preliminary data.</text>
</comment>
<dbReference type="GO" id="GO:0051082">
    <property type="term" value="F:unfolded protein binding"/>
    <property type="evidence" value="ECO:0007669"/>
    <property type="project" value="InterPro"/>
</dbReference>
<dbReference type="OMA" id="KFGRAIN"/>
<feature type="coiled-coil region" evidence="4">
    <location>
        <begin position="82"/>
        <end position="120"/>
    </location>
</feature>
<proteinExistence type="inferred from homology"/>
<dbReference type="GO" id="GO:0016272">
    <property type="term" value="C:prefoldin complex"/>
    <property type="evidence" value="ECO:0007669"/>
    <property type="project" value="UniProtKB-UniRule"/>
</dbReference>
<reference evidence="5 6" key="1">
    <citation type="journal article" date="2011" name="Genome Res.">
        <title>Phylogeny-wide analysis of social amoeba genomes highlights ancient origins for complex intercellular communication.</title>
        <authorList>
            <person name="Heidel A.J."/>
            <person name="Lawal H.M."/>
            <person name="Felder M."/>
            <person name="Schilde C."/>
            <person name="Helps N.R."/>
            <person name="Tunggal B."/>
            <person name="Rivero F."/>
            <person name="John U."/>
            <person name="Schleicher M."/>
            <person name="Eichinger L."/>
            <person name="Platzer M."/>
            <person name="Noegel A.A."/>
            <person name="Schaap P."/>
            <person name="Gloeckner G."/>
        </authorList>
    </citation>
    <scope>NUCLEOTIDE SEQUENCE [LARGE SCALE GENOMIC DNA]</scope>
    <source>
        <strain evidence="6">ATCC 26659 / Pp 5 / PN500</strain>
    </source>
</reference>
<dbReference type="EMBL" id="ADBJ01000031">
    <property type="protein sequence ID" value="EFA80152.1"/>
    <property type="molecule type" value="Genomic_DNA"/>
</dbReference>
<dbReference type="GeneID" id="31362455"/>
<gene>
    <name evidence="5" type="primary">pfdn4</name>
    <name evidence="5" type="ORF">PPL_06974</name>
</gene>
<dbReference type="PANTHER" id="PTHR21100:SF9">
    <property type="entry name" value="PREFOLDIN SUBUNIT 4"/>
    <property type="match status" value="1"/>
</dbReference>
<evidence type="ECO:0000256" key="4">
    <source>
        <dbReference type="SAM" id="Coils"/>
    </source>
</evidence>
<dbReference type="SUPFAM" id="SSF46579">
    <property type="entry name" value="Prefoldin"/>
    <property type="match status" value="1"/>
</dbReference>
<comment type="subunit">
    <text evidence="3">Heterohexamer of two PFD-alpha type and four PFD-beta type subunits.</text>
</comment>
<dbReference type="GO" id="GO:0005737">
    <property type="term" value="C:cytoplasm"/>
    <property type="evidence" value="ECO:0007669"/>
    <property type="project" value="TreeGrafter"/>
</dbReference>
<keyword evidence="6" id="KW-1185">Reference proteome</keyword>
<dbReference type="GO" id="GO:0006457">
    <property type="term" value="P:protein folding"/>
    <property type="evidence" value="ECO:0007669"/>
    <property type="project" value="UniProtKB-UniRule"/>
</dbReference>
<sequence length="133" mass="15707">MASKIMLDKQDEVETSVTHEDQKMINTFGRLNNRKHELLKQKKYLEEDLEKARDAQDDIFLAEDEDIKYKYLMGEAYMETPKEETEELLEKYINSLESDIEKINAELESIAEAHKELKVLLYGRFKSSINLEE</sequence>
<dbReference type="InParanoid" id="D3BE21"/>
<dbReference type="Proteomes" id="UP000001396">
    <property type="component" value="Unassembled WGS sequence"/>
</dbReference>
<dbReference type="InterPro" id="IPR016661">
    <property type="entry name" value="PFDN4"/>
</dbReference>
<keyword evidence="2 3" id="KW-0143">Chaperone</keyword>
<evidence type="ECO:0000256" key="2">
    <source>
        <dbReference type="ARBA" id="ARBA00023186"/>
    </source>
</evidence>
<protein>
    <recommendedName>
        <fullName evidence="3">Prefoldin subunit 4</fullName>
    </recommendedName>
</protein>
<comment type="function">
    <text evidence="3">Binds specifically to cytosolic chaperonin (c-CPN) and transfers target proteins to it. Binds to nascent polypeptide chain and promotes folding in an environment in which there are many competing pathways for nonnative proteins.</text>
</comment>
<dbReference type="InterPro" id="IPR009053">
    <property type="entry name" value="Prefoldin"/>
</dbReference>
<dbReference type="RefSeq" id="XP_020432272.1">
    <property type="nucleotide sequence ID" value="XM_020577824.1"/>
</dbReference>
<evidence type="ECO:0000313" key="5">
    <source>
        <dbReference type="EMBL" id="EFA80152.1"/>
    </source>
</evidence>
<dbReference type="AlphaFoldDB" id="D3BE21"/>
<dbReference type="PANTHER" id="PTHR21100">
    <property type="entry name" value="PREFOLDIN SUBUNIT 4"/>
    <property type="match status" value="1"/>
</dbReference>
<evidence type="ECO:0000313" key="6">
    <source>
        <dbReference type="Proteomes" id="UP000001396"/>
    </source>
</evidence>
<dbReference type="STRING" id="670386.D3BE21"/>